<comment type="similarity">
    <text evidence="6">Belongs to the ABC-4 integral membrane protein family.</text>
</comment>
<keyword evidence="10" id="KW-1185">Reference proteome</keyword>
<evidence type="ECO:0000256" key="6">
    <source>
        <dbReference type="ARBA" id="ARBA00038076"/>
    </source>
</evidence>
<name>N2AQP9_9FIRM</name>
<evidence type="ECO:0000256" key="2">
    <source>
        <dbReference type="ARBA" id="ARBA00022475"/>
    </source>
</evidence>
<dbReference type="InterPro" id="IPR050250">
    <property type="entry name" value="Macrolide_Exporter_MacB"/>
</dbReference>
<feature type="transmembrane region" description="Helical" evidence="7">
    <location>
        <begin position="743"/>
        <end position="770"/>
    </location>
</feature>
<feature type="transmembrane region" description="Helical" evidence="7">
    <location>
        <begin position="328"/>
        <end position="350"/>
    </location>
</feature>
<dbReference type="GO" id="GO:0022857">
    <property type="term" value="F:transmembrane transporter activity"/>
    <property type="evidence" value="ECO:0007669"/>
    <property type="project" value="TreeGrafter"/>
</dbReference>
<keyword evidence="4 7" id="KW-1133">Transmembrane helix</keyword>
<keyword evidence="2" id="KW-1003">Cell membrane</keyword>
<dbReference type="EMBL" id="AQFT01000057">
    <property type="protein sequence ID" value="EMZ28778.1"/>
    <property type="molecule type" value="Genomic_DNA"/>
</dbReference>
<dbReference type="PATRIC" id="fig|1235802.3.peg.1912"/>
<evidence type="ECO:0000313" key="9">
    <source>
        <dbReference type="EMBL" id="EMZ28778.1"/>
    </source>
</evidence>
<dbReference type="InterPro" id="IPR003838">
    <property type="entry name" value="ABC3_permease_C"/>
</dbReference>
<evidence type="ECO:0000256" key="1">
    <source>
        <dbReference type="ARBA" id="ARBA00004651"/>
    </source>
</evidence>
<dbReference type="Pfam" id="PF02687">
    <property type="entry name" value="FtsX"/>
    <property type="match status" value="2"/>
</dbReference>
<gene>
    <name evidence="9" type="ORF">C823_01805</name>
</gene>
<dbReference type="AlphaFoldDB" id="N2AQP9"/>
<feature type="transmembrane region" description="Helical" evidence="7">
    <location>
        <begin position="276"/>
        <end position="296"/>
    </location>
</feature>
<sequence length="873" mass="97627">MKNNNHMAIRRLSKRSLKNNRIRNLFAVSAIILTSMLFTSVFSLFSGMIQVTEETTMREVGTRAHAGLKNATMQQYEKAAADPSVRSCNYNIMLGIAQNMKHRQAEIRFMPFEDALDDYFISLTEGHMPDAEDEIIVDTYILDELKVPHALGSKIPLTFKFMGEVIQKEFKVSGYYNGDAISHASELFVSERFWLKLKGTRTEDDFIAWASEHPEESGQGLLSVNVTFSDNSHPEEKVQTLIRNMGYEPKTELDYGVNWAYMGTRLESVDPISCSITGTAILIILLTGYLIIYNIFQISILSDIRFYGLLKTIGTTKRQLRRLIMHQVVKLSVIGIPIGLVAGYAIGSIATPMLSRILYTYADIDISLRFHPFIFLFGAAFSAITVLLSCRKPGKIAGSVSPIEAVKYTEATVKASDNKRKRHAFSPASMALANLRRNRKKTGIVIAAISLSIILLTIVMTGIGSFQIDSFLEQRIAGDFMIGNASLFQSQASVGSYRPDDAFISFADAQPGIVSANEMWFGTGSFYKIDRKTRERLQKLDREDKLEHSYGLNPLKEDTFGGYMFGYTDGLFQNITVLEGSLDVDEFQNGDYILLHRFFGNSLLEPEDSPYHPGDMVTIQSITKDSTATEVTNDDGEVTDVVYDNLAEKQYEVMAIIEAPHSMDLSRYTPNGMHAILPLKEFRNGDPSHNICFAKSYRIQDDYIESFASALTDYTEQVDPLMGFASKQTYEKEFSGLTNTMSVIGISLSAVIALIGILNFINAVFTSIIARKREFATLQSIGMTSGQLKRVIICEGIGYIATAGILSLIAGSILSYVILHALNNVIMFFDYRFQIVSFLIMLPILFIVAILTPLLSFRQLQKESVVERLRDAN</sequence>
<feature type="transmembrane region" description="Helical" evidence="7">
    <location>
        <begin position="791"/>
        <end position="819"/>
    </location>
</feature>
<evidence type="ECO:0000256" key="4">
    <source>
        <dbReference type="ARBA" id="ARBA00022989"/>
    </source>
</evidence>
<evidence type="ECO:0000313" key="10">
    <source>
        <dbReference type="Proteomes" id="UP000012589"/>
    </source>
</evidence>
<evidence type="ECO:0000256" key="3">
    <source>
        <dbReference type="ARBA" id="ARBA00022692"/>
    </source>
</evidence>
<dbReference type="eggNOG" id="COG0577">
    <property type="taxonomic scope" value="Bacteria"/>
</dbReference>
<accession>N2AQP9</accession>
<dbReference type="Proteomes" id="UP000012589">
    <property type="component" value="Unassembled WGS sequence"/>
</dbReference>
<evidence type="ECO:0000256" key="7">
    <source>
        <dbReference type="SAM" id="Phobius"/>
    </source>
</evidence>
<keyword evidence="5 7" id="KW-0472">Membrane</keyword>
<dbReference type="PANTHER" id="PTHR30572">
    <property type="entry name" value="MEMBRANE COMPONENT OF TRANSPORTER-RELATED"/>
    <property type="match status" value="1"/>
</dbReference>
<feature type="transmembrane region" description="Helical" evidence="7">
    <location>
        <begin position="444"/>
        <end position="466"/>
    </location>
</feature>
<protein>
    <recommendedName>
        <fullName evidence="8">ABC3 transporter permease C-terminal domain-containing protein</fullName>
    </recommendedName>
</protein>
<dbReference type="GO" id="GO:0005886">
    <property type="term" value="C:plasma membrane"/>
    <property type="evidence" value="ECO:0007669"/>
    <property type="project" value="UniProtKB-SubCell"/>
</dbReference>
<keyword evidence="3 7" id="KW-0812">Transmembrane</keyword>
<feature type="domain" description="ABC3 transporter permease C-terminal" evidence="8">
    <location>
        <begin position="747"/>
        <end position="862"/>
    </location>
</feature>
<feature type="transmembrane region" description="Helical" evidence="7">
    <location>
        <begin position="370"/>
        <end position="390"/>
    </location>
</feature>
<dbReference type="HOGENOM" id="CLU_010964_1_0_9"/>
<comment type="subcellular location">
    <subcellularLocation>
        <location evidence="1">Cell membrane</location>
        <topology evidence="1">Multi-pass membrane protein</topology>
    </subcellularLocation>
</comment>
<comment type="caution">
    <text evidence="9">The sequence shown here is derived from an EMBL/GenBank/DDBJ whole genome shotgun (WGS) entry which is preliminary data.</text>
</comment>
<proteinExistence type="inferred from homology"/>
<organism evidence="9 10">
    <name type="scientific">Eubacterium plexicaudatum ASF492</name>
    <dbReference type="NCBI Taxonomy" id="1235802"/>
    <lineage>
        <taxon>Bacteria</taxon>
        <taxon>Bacillati</taxon>
        <taxon>Bacillota</taxon>
        <taxon>Clostridia</taxon>
        <taxon>Eubacteriales</taxon>
        <taxon>Eubacteriaceae</taxon>
        <taxon>Eubacterium</taxon>
    </lineage>
</organism>
<dbReference type="STRING" id="1235802.C823_01805"/>
<feature type="domain" description="ABC3 transporter permease C-terminal" evidence="8">
    <location>
        <begin position="280"/>
        <end position="385"/>
    </location>
</feature>
<feature type="transmembrane region" description="Helical" evidence="7">
    <location>
        <begin position="831"/>
        <end position="855"/>
    </location>
</feature>
<evidence type="ECO:0000256" key="5">
    <source>
        <dbReference type="ARBA" id="ARBA00023136"/>
    </source>
</evidence>
<dbReference type="PANTHER" id="PTHR30572:SF4">
    <property type="entry name" value="ABC TRANSPORTER PERMEASE YTRF"/>
    <property type="match status" value="1"/>
</dbReference>
<reference evidence="9 10" key="1">
    <citation type="journal article" date="2014" name="Genome Announc.">
        <title>Draft genome sequences of the altered schaedler flora, a defined bacterial community from gnotobiotic mice.</title>
        <authorList>
            <person name="Wannemuehler M.J."/>
            <person name="Overstreet A.M."/>
            <person name="Ward D.V."/>
            <person name="Phillips G.J."/>
        </authorList>
    </citation>
    <scope>NUCLEOTIDE SEQUENCE [LARGE SCALE GENOMIC DNA]</scope>
    <source>
        <strain evidence="9 10">ASF492</strain>
    </source>
</reference>
<evidence type="ECO:0000259" key="8">
    <source>
        <dbReference type="Pfam" id="PF02687"/>
    </source>
</evidence>